<proteinExistence type="inferred from homology"/>
<gene>
    <name evidence="3 7" type="primary">grpE</name>
    <name evidence="7" type="ORF">Q0N40_01375</name>
</gene>
<comment type="subcellular location">
    <subcellularLocation>
        <location evidence="3">Cytoplasm</location>
    </subcellularLocation>
</comment>
<feature type="compositionally biased region" description="Low complexity" evidence="6">
    <location>
        <begin position="99"/>
        <end position="109"/>
    </location>
</feature>
<dbReference type="AlphaFoldDB" id="A0AAU0PZX7"/>
<dbReference type="SUPFAM" id="SSF58014">
    <property type="entry name" value="Coiled-coil domain of nucleotide exchange factor GrpE"/>
    <property type="match status" value="1"/>
</dbReference>
<feature type="region of interest" description="Disordered" evidence="6">
    <location>
        <begin position="1"/>
        <end position="113"/>
    </location>
</feature>
<dbReference type="Proteomes" id="UP001174314">
    <property type="component" value="Chromosome"/>
</dbReference>
<dbReference type="Gene3D" id="2.30.22.10">
    <property type="entry name" value="Head domain of nucleotide exchange factor GrpE"/>
    <property type="match status" value="1"/>
</dbReference>
<sequence length="249" mass="26438">MSLGNDMPDDPGAPANTDPEGASPNEAEAAVDEARLAQETPDGDAPEGAVDGENVAEELDDIDAEVDGLQDDPDVAVESAEDDAARDLQDEGQTPVDDGAGAAAGAGAASPVEKQLEEMTADLKRVSAEYTNYRRRAERDRVATFELAKAQVASDLLPMADDFDLAEKHGDLKEEGPLKVFSDKFTKLIADLGVEKFGQEGDAFDPNFHEAVQDMSSGDEKIVATVLRAGYRMGDRVLRTAMVVIGDPE</sequence>
<dbReference type="KEGG" id="cpsk:Q0N40_01375"/>
<dbReference type="HAMAP" id="MF_01151">
    <property type="entry name" value="GrpE"/>
    <property type="match status" value="1"/>
</dbReference>
<evidence type="ECO:0000313" key="8">
    <source>
        <dbReference type="Proteomes" id="UP001174314"/>
    </source>
</evidence>
<evidence type="ECO:0000256" key="6">
    <source>
        <dbReference type="SAM" id="MobiDB-lite"/>
    </source>
</evidence>
<dbReference type="GO" id="GO:0042803">
    <property type="term" value="F:protein homodimerization activity"/>
    <property type="evidence" value="ECO:0007669"/>
    <property type="project" value="InterPro"/>
</dbReference>
<dbReference type="InterPro" id="IPR009012">
    <property type="entry name" value="GrpE_head"/>
</dbReference>
<reference evidence="7 8" key="1">
    <citation type="submission" date="2023-10" db="EMBL/GenBank/DDBJ databases">
        <title>complete genome sequence of Corynebacterium pseudokroppenstedtii P15-C1.</title>
        <authorList>
            <person name="Bruggemann H."/>
            <person name="Poehlein A."/>
        </authorList>
    </citation>
    <scope>NUCLEOTIDE SEQUENCE [LARGE SCALE GENOMIC DNA]</scope>
    <source>
        <strain evidence="7 8">P15_C1</strain>
    </source>
</reference>
<comment type="subunit">
    <text evidence="3">Homodimer.</text>
</comment>
<organism evidence="7 8">
    <name type="scientific">Corynebacterium pseudokroppenstedtii</name>
    <dbReference type="NCBI Taxonomy" id="2804917"/>
    <lineage>
        <taxon>Bacteria</taxon>
        <taxon>Bacillati</taxon>
        <taxon>Actinomycetota</taxon>
        <taxon>Actinomycetes</taxon>
        <taxon>Mycobacteriales</taxon>
        <taxon>Corynebacteriaceae</taxon>
        <taxon>Corynebacterium</taxon>
    </lineage>
</organism>
<dbReference type="GO" id="GO:0051082">
    <property type="term" value="F:unfolded protein binding"/>
    <property type="evidence" value="ECO:0007669"/>
    <property type="project" value="TreeGrafter"/>
</dbReference>
<feature type="compositionally biased region" description="Acidic residues" evidence="6">
    <location>
        <begin position="54"/>
        <end position="82"/>
    </location>
</feature>
<dbReference type="GO" id="GO:0000774">
    <property type="term" value="F:adenyl-nucleotide exchange factor activity"/>
    <property type="evidence" value="ECO:0007669"/>
    <property type="project" value="InterPro"/>
</dbReference>
<accession>A0AAU0PZX7</accession>
<dbReference type="RefSeq" id="WP_204087952.1">
    <property type="nucleotide sequence ID" value="NZ_CP137757.1"/>
</dbReference>
<name>A0AAU0PZX7_9CORY</name>
<comment type="similarity">
    <text evidence="1 3 5">Belongs to the GrpE family.</text>
</comment>
<dbReference type="PANTHER" id="PTHR21237:SF23">
    <property type="entry name" value="GRPE PROTEIN HOMOLOG, MITOCHONDRIAL"/>
    <property type="match status" value="1"/>
</dbReference>
<evidence type="ECO:0000256" key="1">
    <source>
        <dbReference type="ARBA" id="ARBA00009054"/>
    </source>
</evidence>
<evidence type="ECO:0000256" key="2">
    <source>
        <dbReference type="ARBA" id="ARBA00023186"/>
    </source>
</evidence>
<evidence type="ECO:0000256" key="4">
    <source>
        <dbReference type="RuleBase" id="RU000639"/>
    </source>
</evidence>
<comment type="function">
    <text evidence="3 4">Participates actively in the response to hyperosmotic and heat shock by preventing the aggregation of stress-denatured proteins, in association with DnaK and GrpE. It is the nucleotide exchange factor for DnaK and may function as a thermosensor. Unfolded proteins bind initially to DnaJ; upon interaction with the DnaJ-bound protein, DnaK hydrolyzes its bound ATP, resulting in the formation of a stable complex. GrpE releases ADP from DnaK; ATP binding to DnaK triggers the release of the substrate protein, thus completing the reaction cycle. Several rounds of ATP-dependent interactions between DnaJ, DnaK and GrpE are required for fully efficient folding.</text>
</comment>
<dbReference type="PROSITE" id="PS01071">
    <property type="entry name" value="GRPE"/>
    <property type="match status" value="1"/>
</dbReference>
<evidence type="ECO:0000256" key="3">
    <source>
        <dbReference type="HAMAP-Rule" id="MF_01151"/>
    </source>
</evidence>
<dbReference type="PANTHER" id="PTHR21237">
    <property type="entry name" value="GRPE PROTEIN"/>
    <property type="match status" value="1"/>
</dbReference>
<dbReference type="InterPro" id="IPR013805">
    <property type="entry name" value="GrpE_CC"/>
</dbReference>
<dbReference type="GO" id="GO:0051087">
    <property type="term" value="F:protein-folding chaperone binding"/>
    <property type="evidence" value="ECO:0007669"/>
    <property type="project" value="InterPro"/>
</dbReference>
<dbReference type="SUPFAM" id="SSF51064">
    <property type="entry name" value="Head domain of nucleotide exchange factor GrpE"/>
    <property type="match status" value="1"/>
</dbReference>
<evidence type="ECO:0000256" key="5">
    <source>
        <dbReference type="RuleBase" id="RU004478"/>
    </source>
</evidence>
<keyword evidence="2 3" id="KW-0143">Chaperone</keyword>
<evidence type="ECO:0000313" key="7">
    <source>
        <dbReference type="EMBL" id="WPF25233.1"/>
    </source>
</evidence>
<dbReference type="GO" id="GO:0005737">
    <property type="term" value="C:cytoplasm"/>
    <property type="evidence" value="ECO:0007669"/>
    <property type="project" value="UniProtKB-SubCell"/>
</dbReference>
<dbReference type="EMBL" id="CP137757">
    <property type="protein sequence ID" value="WPF25233.1"/>
    <property type="molecule type" value="Genomic_DNA"/>
</dbReference>
<dbReference type="InterPro" id="IPR000740">
    <property type="entry name" value="GrpE"/>
</dbReference>
<dbReference type="Pfam" id="PF01025">
    <property type="entry name" value="GrpE"/>
    <property type="match status" value="1"/>
</dbReference>
<dbReference type="Gene3D" id="3.90.20.20">
    <property type="match status" value="1"/>
</dbReference>
<keyword evidence="8" id="KW-1185">Reference proteome</keyword>
<dbReference type="GO" id="GO:0006457">
    <property type="term" value="P:protein folding"/>
    <property type="evidence" value="ECO:0007669"/>
    <property type="project" value="InterPro"/>
</dbReference>
<dbReference type="PRINTS" id="PR00773">
    <property type="entry name" value="GRPEPROTEIN"/>
</dbReference>
<keyword evidence="3" id="KW-0963">Cytoplasm</keyword>
<protein>
    <recommendedName>
        <fullName evidence="3 4">Protein GrpE</fullName>
    </recommendedName>
    <alternativeName>
        <fullName evidence="3">HSP-70 cofactor</fullName>
    </alternativeName>
</protein>
<dbReference type="NCBIfam" id="NF010761">
    <property type="entry name" value="PRK14164.1"/>
    <property type="match status" value="1"/>
</dbReference>
<keyword evidence="3 4" id="KW-0346">Stress response</keyword>
<dbReference type="CDD" id="cd00446">
    <property type="entry name" value="GrpE"/>
    <property type="match status" value="1"/>
</dbReference>